<dbReference type="InterPro" id="IPR011012">
    <property type="entry name" value="Longin-like_dom_sf"/>
</dbReference>
<reference evidence="1" key="1">
    <citation type="submission" date="2023-03" db="EMBL/GenBank/DDBJ databases">
        <title>Mating type loci evolution in Malassezia.</title>
        <authorList>
            <person name="Coelho M.A."/>
        </authorList>
    </citation>
    <scope>NUCLEOTIDE SEQUENCE</scope>
    <source>
        <strain evidence="1">CBS 9431</strain>
    </source>
</reference>
<gene>
    <name evidence="1" type="primary">TRS20</name>
    <name evidence="1" type="ORF">MJAP1_004081</name>
</gene>
<organism evidence="1 2">
    <name type="scientific">Malassezia japonica</name>
    <dbReference type="NCBI Taxonomy" id="223818"/>
    <lineage>
        <taxon>Eukaryota</taxon>
        <taxon>Fungi</taxon>
        <taxon>Dikarya</taxon>
        <taxon>Basidiomycota</taxon>
        <taxon>Ustilaginomycotina</taxon>
        <taxon>Malasseziomycetes</taxon>
        <taxon>Malasseziales</taxon>
        <taxon>Malasseziaceae</taxon>
        <taxon>Malassezia</taxon>
    </lineage>
</organism>
<dbReference type="Gene3D" id="3.30.450.70">
    <property type="match status" value="1"/>
</dbReference>
<evidence type="ECO:0000313" key="1">
    <source>
        <dbReference type="EMBL" id="WFD41088.1"/>
    </source>
</evidence>
<dbReference type="SUPFAM" id="SSF64356">
    <property type="entry name" value="SNARE-like"/>
    <property type="match status" value="1"/>
</dbReference>
<sequence length="186" mass="20767">MPYYFCIVGTRDNLLYEADLSARAPSAPAATRPSGEQSRNSGIFGFSTAFNTWTAPLARQGATSPAASSPAPEDNRGAAADEHHILQMIAHGSLDVLEDKQFVDSSVYLKSLDRINDWTVSAFLVPGNAKFIILHEHKHEEGIRNFLMDVWELWVKVMMNPFQEPNDPIRSPSFDTRLRAAARRHL</sequence>
<dbReference type="GO" id="GO:0006888">
    <property type="term" value="P:endoplasmic reticulum to Golgi vesicle-mediated transport"/>
    <property type="evidence" value="ECO:0007669"/>
    <property type="project" value="InterPro"/>
</dbReference>
<proteinExistence type="predicted"/>
<dbReference type="RefSeq" id="XP_060123985.1">
    <property type="nucleotide sequence ID" value="XM_060268002.1"/>
</dbReference>
<dbReference type="GO" id="GO:0005737">
    <property type="term" value="C:cytoplasm"/>
    <property type="evidence" value="ECO:0007669"/>
    <property type="project" value="GOC"/>
</dbReference>
<protein>
    <submittedName>
        <fullName evidence="1">TRAPP subunit</fullName>
    </submittedName>
</protein>
<dbReference type="GeneID" id="85227732"/>
<dbReference type="InterPro" id="IPR006722">
    <property type="entry name" value="Sedlin"/>
</dbReference>
<dbReference type="EMBL" id="CP119965">
    <property type="protein sequence ID" value="WFD41088.1"/>
    <property type="molecule type" value="Genomic_DNA"/>
</dbReference>
<evidence type="ECO:0000313" key="2">
    <source>
        <dbReference type="Proteomes" id="UP001217754"/>
    </source>
</evidence>
<dbReference type="AlphaFoldDB" id="A0AAF0F1N4"/>
<accession>A0AAF0F1N4</accession>
<keyword evidence="2" id="KW-1185">Reference proteome</keyword>
<dbReference type="CDD" id="cd14825">
    <property type="entry name" value="TRAPPC2_sedlin"/>
    <property type="match status" value="1"/>
</dbReference>
<dbReference type="Pfam" id="PF04628">
    <property type="entry name" value="Sedlin_N"/>
    <property type="match status" value="1"/>
</dbReference>
<dbReference type="Proteomes" id="UP001217754">
    <property type="component" value="Chromosome 8"/>
</dbReference>
<name>A0AAF0F1N4_9BASI</name>
<dbReference type="PANTHER" id="PTHR12403">
    <property type="entry name" value="TRAFFICKING PROTEIN PARTICLE COMPLEX SUBUNIT 2"/>
    <property type="match status" value="1"/>
</dbReference>